<feature type="compositionally biased region" description="Basic and acidic residues" evidence="1">
    <location>
        <begin position="21"/>
        <end position="33"/>
    </location>
</feature>
<feature type="transmembrane region" description="Helical" evidence="2">
    <location>
        <begin position="51"/>
        <end position="71"/>
    </location>
</feature>
<gene>
    <name evidence="3" type="ORF">DVR09_16935</name>
</gene>
<feature type="region of interest" description="Disordered" evidence="1">
    <location>
        <begin position="15"/>
        <end position="38"/>
    </location>
</feature>
<dbReference type="RefSeq" id="WP_115418450.1">
    <property type="nucleotide sequence ID" value="NZ_CP031358.1"/>
</dbReference>
<accession>A0A345YJN5</accession>
<geneLocation type="plasmid" evidence="3 4">
    <name>unnamed</name>
</geneLocation>
<sequence>MSRDQRPGKIKLVSTAAGHAPHHERFEEGHEDPATAIEAQSEINASPQAGFLLPVLFLISCAIGGACAVYLSPMIG</sequence>
<name>A0A345YJN5_9SPHN</name>
<dbReference type="Proteomes" id="UP000254508">
    <property type="component" value="Plasmid unnamed"/>
</dbReference>
<protein>
    <submittedName>
        <fullName evidence="3">Uncharacterized protein</fullName>
    </submittedName>
</protein>
<keyword evidence="2" id="KW-0812">Transmembrane</keyword>
<reference evidence="3 4" key="1">
    <citation type="submission" date="2018-07" db="EMBL/GenBank/DDBJ databases">
        <title>Genome sequence of Erythrobacter strain YH-07, an antagonistic bacterium isolated from Yellow Sea.</title>
        <authorList>
            <person name="Tang T."/>
            <person name="Liu Q."/>
            <person name="Sun X."/>
        </authorList>
    </citation>
    <scope>NUCLEOTIDE SEQUENCE [LARGE SCALE GENOMIC DNA]</scope>
    <source>
        <strain evidence="3 4">YH-07</strain>
        <plasmid evidence="3 4">unnamed</plasmid>
    </source>
</reference>
<evidence type="ECO:0000256" key="1">
    <source>
        <dbReference type="SAM" id="MobiDB-lite"/>
    </source>
</evidence>
<keyword evidence="2" id="KW-0472">Membrane</keyword>
<keyword evidence="4" id="KW-1185">Reference proteome</keyword>
<evidence type="ECO:0000313" key="3">
    <source>
        <dbReference type="EMBL" id="AXK44137.1"/>
    </source>
</evidence>
<dbReference type="EMBL" id="CP031358">
    <property type="protein sequence ID" value="AXK44137.1"/>
    <property type="molecule type" value="Genomic_DNA"/>
</dbReference>
<evidence type="ECO:0000256" key="2">
    <source>
        <dbReference type="SAM" id="Phobius"/>
    </source>
</evidence>
<dbReference type="AlphaFoldDB" id="A0A345YJN5"/>
<evidence type="ECO:0000313" key="4">
    <source>
        <dbReference type="Proteomes" id="UP000254508"/>
    </source>
</evidence>
<dbReference type="KEGG" id="err:DVR09_16935"/>
<keyword evidence="2" id="KW-1133">Transmembrane helix</keyword>
<proteinExistence type="predicted"/>
<organism evidence="3 4">
    <name type="scientific">Erythrobacter aureus</name>
    <dbReference type="NCBI Taxonomy" id="2182384"/>
    <lineage>
        <taxon>Bacteria</taxon>
        <taxon>Pseudomonadati</taxon>
        <taxon>Pseudomonadota</taxon>
        <taxon>Alphaproteobacteria</taxon>
        <taxon>Sphingomonadales</taxon>
        <taxon>Erythrobacteraceae</taxon>
        <taxon>Erythrobacter/Porphyrobacter group</taxon>
        <taxon>Erythrobacter</taxon>
    </lineage>
</organism>
<keyword evidence="3" id="KW-0614">Plasmid</keyword>